<keyword evidence="1" id="KW-0489">Methyltransferase</keyword>
<dbReference type="EMBL" id="JABWDY010043531">
    <property type="protein sequence ID" value="KAF5175832.1"/>
    <property type="molecule type" value="Genomic_DNA"/>
</dbReference>
<keyword evidence="1" id="KW-0808">Transferase</keyword>
<sequence>MGVEGKQELLKKLELGLVPDDEIIKLIRIELARRLQWGYKSTYEEQIAHLLNLTH</sequence>
<dbReference type="Proteomes" id="UP000554482">
    <property type="component" value="Unassembled WGS sequence"/>
</dbReference>
<gene>
    <name evidence="1" type="ORF">FRX31_034580</name>
</gene>
<name>A0A7J6UUB0_THATH</name>
<evidence type="ECO:0000313" key="1">
    <source>
        <dbReference type="EMBL" id="KAF5175832.1"/>
    </source>
</evidence>
<dbReference type="GO" id="GO:0008168">
    <property type="term" value="F:methyltransferase activity"/>
    <property type="evidence" value="ECO:0007669"/>
    <property type="project" value="UniProtKB-KW"/>
</dbReference>
<keyword evidence="2" id="KW-1185">Reference proteome</keyword>
<proteinExistence type="predicted"/>
<dbReference type="GO" id="GO:0032259">
    <property type="term" value="P:methylation"/>
    <property type="evidence" value="ECO:0007669"/>
    <property type="project" value="UniProtKB-KW"/>
</dbReference>
<protein>
    <submittedName>
        <fullName evidence="1">(S)-coclaurine N-methyltransferase</fullName>
    </submittedName>
</protein>
<reference evidence="1 2" key="1">
    <citation type="submission" date="2020-06" db="EMBL/GenBank/DDBJ databases">
        <title>Transcriptomic and genomic resources for Thalictrum thalictroides and T. hernandezii: Facilitating candidate gene discovery in an emerging model plant lineage.</title>
        <authorList>
            <person name="Arias T."/>
            <person name="Riano-Pachon D.M."/>
            <person name="Di Stilio V.S."/>
        </authorList>
    </citation>
    <scope>NUCLEOTIDE SEQUENCE [LARGE SCALE GENOMIC DNA]</scope>
    <source>
        <strain evidence="2">cv. WT478/WT964</strain>
        <tissue evidence="1">Leaves</tissue>
    </source>
</reference>
<organism evidence="1 2">
    <name type="scientific">Thalictrum thalictroides</name>
    <name type="common">Rue-anemone</name>
    <name type="synonym">Anemone thalictroides</name>
    <dbReference type="NCBI Taxonomy" id="46969"/>
    <lineage>
        <taxon>Eukaryota</taxon>
        <taxon>Viridiplantae</taxon>
        <taxon>Streptophyta</taxon>
        <taxon>Embryophyta</taxon>
        <taxon>Tracheophyta</taxon>
        <taxon>Spermatophyta</taxon>
        <taxon>Magnoliopsida</taxon>
        <taxon>Ranunculales</taxon>
        <taxon>Ranunculaceae</taxon>
        <taxon>Thalictroideae</taxon>
        <taxon>Thalictrum</taxon>
    </lineage>
</organism>
<comment type="caution">
    <text evidence="1">The sequence shown here is derived from an EMBL/GenBank/DDBJ whole genome shotgun (WGS) entry which is preliminary data.</text>
</comment>
<accession>A0A7J6UUB0</accession>
<feature type="non-terminal residue" evidence="1">
    <location>
        <position position="55"/>
    </location>
</feature>
<evidence type="ECO:0000313" key="2">
    <source>
        <dbReference type="Proteomes" id="UP000554482"/>
    </source>
</evidence>
<dbReference type="AlphaFoldDB" id="A0A7J6UUB0"/>